<dbReference type="Proteomes" id="UP000008372">
    <property type="component" value="Unassembled WGS sequence"/>
</dbReference>
<protein>
    <submittedName>
        <fullName evidence="1">Uncharacterized protein</fullName>
    </submittedName>
</protein>
<evidence type="ECO:0000313" key="2">
    <source>
        <dbReference type="Proteomes" id="UP000008372"/>
    </source>
</evidence>
<organism evidence="1 2">
    <name type="scientific">Paraglaciecola agarilytica NO2</name>
    <dbReference type="NCBI Taxonomy" id="1125747"/>
    <lineage>
        <taxon>Bacteria</taxon>
        <taxon>Pseudomonadati</taxon>
        <taxon>Pseudomonadota</taxon>
        <taxon>Gammaproteobacteria</taxon>
        <taxon>Alteromonadales</taxon>
        <taxon>Alteromonadaceae</taxon>
        <taxon>Paraglaciecola</taxon>
    </lineage>
</organism>
<gene>
    <name evidence="1" type="ORF">GAGA_0060</name>
</gene>
<reference evidence="1 2" key="1">
    <citation type="journal article" date="2014" name="Environ. Microbiol.">
        <title>Comparative genomics of the marine bacterial genus Glaciecola reveals the high degree of genomic diversity and genomic characteristic for cold adaptation.</title>
        <authorList>
            <person name="Qin Q.L."/>
            <person name="Xie B.B."/>
            <person name="Yu Y."/>
            <person name="Shu Y.L."/>
            <person name="Rong J.C."/>
            <person name="Zhang Y.J."/>
            <person name="Zhao D.L."/>
            <person name="Chen X.L."/>
            <person name="Zhang X.Y."/>
            <person name="Chen B."/>
            <person name="Zhou B.C."/>
            <person name="Zhang Y.Z."/>
        </authorList>
    </citation>
    <scope>NUCLEOTIDE SEQUENCE [LARGE SCALE GENOMIC DNA]</scope>
    <source>
        <strain evidence="1 2">NO2</strain>
    </source>
</reference>
<name>A0ABQ0I0T0_9ALTE</name>
<dbReference type="RefSeq" id="WP_008301723.1">
    <property type="nucleotide sequence ID" value="NZ_BAEK01000004.1"/>
</dbReference>
<keyword evidence="2" id="KW-1185">Reference proteome</keyword>
<accession>A0ABQ0I0T0</accession>
<evidence type="ECO:0000313" key="1">
    <source>
        <dbReference type="EMBL" id="GAC02925.1"/>
    </source>
</evidence>
<sequence>MILDNKNISVDKKIITILNQLFEIERKSKENGHLDKIARNIERIKSALIQDNQSGEIFYEDPTGEEYSETRNDLEVHIVGENTQDLIVVDVIKPIIRYGNRQLGLTQVIQRGLVSVTSKENIKDEE</sequence>
<comment type="caution">
    <text evidence="1">The sequence shown here is derived from an EMBL/GenBank/DDBJ whole genome shotgun (WGS) entry which is preliminary data.</text>
</comment>
<proteinExistence type="predicted"/>
<dbReference type="EMBL" id="BAEK01000004">
    <property type="protein sequence ID" value="GAC02925.1"/>
    <property type="molecule type" value="Genomic_DNA"/>
</dbReference>